<dbReference type="Gene3D" id="1.10.10.10">
    <property type="entry name" value="Winged helix-like DNA-binding domain superfamily/Winged helix DNA-binding domain"/>
    <property type="match status" value="1"/>
</dbReference>
<dbReference type="PROSITE" id="PS50043">
    <property type="entry name" value="HTH_LUXR_2"/>
    <property type="match status" value="1"/>
</dbReference>
<dbReference type="GO" id="GO:0003677">
    <property type="term" value="F:DNA binding"/>
    <property type="evidence" value="ECO:0007669"/>
    <property type="project" value="InterPro"/>
</dbReference>
<accession>A0A6M4M906</accession>
<name>A0A6M4M906_9ALTE</name>
<dbReference type="GO" id="GO:0006355">
    <property type="term" value="P:regulation of DNA-templated transcription"/>
    <property type="evidence" value="ECO:0007669"/>
    <property type="project" value="InterPro"/>
</dbReference>
<dbReference type="Pfam" id="PF00196">
    <property type="entry name" value="GerE"/>
    <property type="match status" value="1"/>
</dbReference>
<dbReference type="PRINTS" id="PR00038">
    <property type="entry name" value="HTHLUXR"/>
</dbReference>
<evidence type="ECO:0000313" key="2">
    <source>
        <dbReference type="EMBL" id="QJR79652.1"/>
    </source>
</evidence>
<evidence type="ECO:0000259" key="1">
    <source>
        <dbReference type="PROSITE" id="PS50043"/>
    </source>
</evidence>
<evidence type="ECO:0000313" key="3">
    <source>
        <dbReference type="Proteomes" id="UP000219285"/>
    </source>
</evidence>
<dbReference type="Proteomes" id="UP000219285">
    <property type="component" value="Chromosome"/>
</dbReference>
<dbReference type="KEGG" id="apel:CA267_001975"/>
<dbReference type="SMART" id="SM00421">
    <property type="entry name" value="HTH_LUXR"/>
    <property type="match status" value="1"/>
</dbReference>
<keyword evidence="3" id="KW-1185">Reference proteome</keyword>
<dbReference type="AlphaFoldDB" id="A0A6M4M906"/>
<gene>
    <name evidence="2" type="ORF">CA267_001975</name>
</gene>
<dbReference type="InterPro" id="IPR016032">
    <property type="entry name" value="Sig_transdc_resp-reg_C-effctor"/>
</dbReference>
<dbReference type="OrthoDB" id="9774661at2"/>
<dbReference type="EMBL" id="CP052766">
    <property type="protein sequence ID" value="QJR79652.1"/>
    <property type="molecule type" value="Genomic_DNA"/>
</dbReference>
<dbReference type="RefSeq" id="WP_075609028.1">
    <property type="nucleotide sequence ID" value="NZ_CP052766.1"/>
</dbReference>
<reference evidence="2 3" key="2">
    <citation type="submission" date="2020-04" db="EMBL/GenBank/DDBJ databases">
        <title>Complete genome sequence of Alteromonas pelagimontana 5.12T.</title>
        <authorList>
            <person name="Sinha R.K."/>
            <person name="Krishnan K.P."/>
            <person name="Kurian J.P."/>
        </authorList>
    </citation>
    <scope>NUCLEOTIDE SEQUENCE [LARGE SCALE GENOMIC DNA]</scope>
    <source>
        <strain evidence="2 3">5.12</strain>
    </source>
</reference>
<proteinExistence type="predicted"/>
<sequence length="91" mass="10482">MKEIKLRPREIDVWNTSLDGAPFSVIAERLFMTKRTVKWHMESIYPKVGVANRLELVIVQYRDYGGQWLPGGKDRINAAITPHYPTKLKAA</sequence>
<reference evidence="3" key="1">
    <citation type="submission" date="2014-12" db="EMBL/GenBank/DDBJ databases">
        <title>Complete genome sequence of a multi-drug resistant Klebsiella pneumoniae.</title>
        <authorList>
            <person name="Hua X."/>
            <person name="Chen Q."/>
            <person name="Li X."/>
            <person name="Feng Y."/>
            <person name="Ruan Z."/>
            <person name="Yu Y."/>
        </authorList>
    </citation>
    <scope>NUCLEOTIDE SEQUENCE [LARGE SCALE GENOMIC DNA]</scope>
    <source>
        <strain evidence="3">5.12</strain>
    </source>
</reference>
<dbReference type="SUPFAM" id="SSF46894">
    <property type="entry name" value="C-terminal effector domain of the bipartite response regulators"/>
    <property type="match status" value="1"/>
</dbReference>
<dbReference type="InterPro" id="IPR000792">
    <property type="entry name" value="Tscrpt_reg_LuxR_C"/>
</dbReference>
<protein>
    <submittedName>
        <fullName evidence="2">Helix-turn-helix transcriptional regulator</fullName>
    </submittedName>
</protein>
<feature type="domain" description="HTH luxR-type" evidence="1">
    <location>
        <begin position="1"/>
        <end position="64"/>
    </location>
</feature>
<organism evidence="2 3">
    <name type="scientific">Alteromonas pelagimontana</name>
    <dbReference type="NCBI Taxonomy" id="1858656"/>
    <lineage>
        <taxon>Bacteria</taxon>
        <taxon>Pseudomonadati</taxon>
        <taxon>Pseudomonadota</taxon>
        <taxon>Gammaproteobacteria</taxon>
        <taxon>Alteromonadales</taxon>
        <taxon>Alteromonadaceae</taxon>
        <taxon>Alteromonas/Salinimonas group</taxon>
        <taxon>Alteromonas</taxon>
    </lineage>
</organism>
<dbReference type="InterPro" id="IPR036388">
    <property type="entry name" value="WH-like_DNA-bd_sf"/>
</dbReference>